<feature type="domain" description="Helicase ATP-binding" evidence="13">
    <location>
        <begin position="35"/>
        <end position="206"/>
    </location>
</feature>
<evidence type="ECO:0000256" key="8">
    <source>
        <dbReference type="ARBA" id="ARBA00038437"/>
    </source>
</evidence>
<dbReference type="InterPro" id="IPR057325">
    <property type="entry name" value="DeaD_dimer"/>
</dbReference>
<evidence type="ECO:0000256" key="10">
    <source>
        <dbReference type="ARBA" id="ARBA00067932"/>
    </source>
</evidence>
<organism evidence="16 17">
    <name type="scientific">Pseudobacteroides cellulosolvens ATCC 35603 = DSM 2933</name>
    <dbReference type="NCBI Taxonomy" id="398512"/>
    <lineage>
        <taxon>Bacteria</taxon>
        <taxon>Bacillati</taxon>
        <taxon>Bacillota</taxon>
        <taxon>Clostridia</taxon>
        <taxon>Eubacteriales</taxon>
        <taxon>Oscillospiraceae</taxon>
        <taxon>Pseudobacteroides</taxon>
    </lineage>
</organism>
<evidence type="ECO:0000256" key="11">
    <source>
        <dbReference type="PROSITE-ProRule" id="PRU00552"/>
    </source>
</evidence>
<dbReference type="PROSITE" id="PS00039">
    <property type="entry name" value="DEAD_ATP_HELICASE"/>
    <property type="match status" value="1"/>
</dbReference>
<dbReference type="Gene3D" id="3.30.70.330">
    <property type="match status" value="1"/>
</dbReference>
<comment type="similarity">
    <text evidence="8 12">Belongs to the DEAD box helicase family.</text>
</comment>
<keyword evidence="2" id="KW-0963">Cytoplasm</keyword>
<dbReference type="InterPro" id="IPR044742">
    <property type="entry name" value="DEAD/DEAH_RhlB"/>
</dbReference>
<dbReference type="InterPro" id="IPR000629">
    <property type="entry name" value="RNA-helicase_DEAD-box_CS"/>
</dbReference>
<name>A0A0L6JY07_9FIRM</name>
<feature type="short sequence motif" description="Q motif" evidence="11">
    <location>
        <begin position="4"/>
        <end position="32"/>
    </location>
</feature>
<evidence type="ECO:0000256" key="12">
    <source>
        <dbReference type="RuleBase" id="RU000492"/>
    </source>
</evidence>
<dbReference type="GO" id="GO:0016787">
    <property type="term" value="F:hydrolase activity"/>
    <property type="evidence" value="ECO:0007669"/>
    <property type="project" value="UniProtKB-KW"/>
</dbReference>
<dbReference type="InterPro" id="IPR050079">
    <property type="entry name" value="DEAD_box_RNA_helicase"/>
</dbReference>
<evidence type="ECO:0000256" key="9">
    <source>
        <dbReference type="ARBA" id="ARBA00047984"/>
    </source>
</evidence>
<evidence type="ECO:0000256" key="3">
    <source>
        <dbReference type="ARBA" id="ARBA00022741"/>
    </source>
</evidence>
<dbReference type="PROSITE" id="PS51192">
    <property type="entry name" value="HELICASE_ATP_BIND_1"/>
    <property type="match status" value="1"/>
</dbReference>
<dbReference type="SUPFAM" id="SSF52540">
    <property type="entry name" value="P-loop containing nucleoside triphosphate hydrolases"/>
    <property type="match status" value="1"/>
</dbReference>
<dbReference type="InterPro" id="IPR011545">
    <property type="entry name" value="DEAD/DEAH_box_helicase_dom"/>
</dbReference>
<dbReference type="SMART" id="SM00487">
    <property type="entry name" value="DEXDc"/>
    <property type="match status" value="1"/>
</dbReference>
<evidence type="ECO:0000313" key="17">
    <source>
        <dbReference type="Proteomes" id="UP000036923"/>
    </source>
</evidence>
<dbReference type="STRING" id="398512.Bccel_5720"/>
<keyword evidence="5 12" id="KW-0347">Helicase</keyword>
<dbReference type="SMART" id="SM00490">
    <property type="entry name" value="HELICc"/>
    <property type="match status" value="1"/>
</dbReference>
<comment type="catalytic activity">
    <reaction evidence="9">
        <text>ATP + H2O = ADP + phosphate + H(+)</text>
        <dbReference type="Rhea" id="RHEA:13065"/>
        <dbReference type="ChEBI" id="CHEBI:15377"/>
        <dbReference type="ChEBI" id="CHEBI:15378"/>
        <dbReference type="ChEBI" id="CHEBI:30616"/>
        <dbReference type="ChEBI" id="CHEBI:43474"/>
        <dbReference type="ChEBI" id="CHEBI:456216"/>
        <dbReference type="EC" id="3.6.4.13"/>
    </reaction>
</comment>
<keyword evidence="7" id="KW-0346">Stress response</keyword>
<dbReference type="Pfam" id="PF00271">
    <property type="entry name" value="Helicase_C"/>
    <property type="match status" value="1"/>
</dbReference>
<evidence type="ECO:0000256" key="2">
    <source>
        <dbReference type="ARBA" id="ARBA00022490"/>
    </source>
</evidence>
<dbReference type="InterPro" id="IPR014001">
    <property type="entry name" value="Helicase_ATP-bd"/>
</dbReference>
<dbReference type="Gene3D" id="3.40.50.300">
    <property type="entry name" value="P-loop containing nucleotide triphosphate hydrolases"/>
    <property type="match status" value="2"/>
</dbReference>
<keyword evidence="4 12" id="KW-0378">Hydrolase</keyword>
<dbReference type="Pfam" id="PF03880">
    <property type="entry name" value="DbpA"/>
    <property type="match status" value="1"/>
</dbReference>
<accession>A0A0L6JY07</accession>
<evidence type="ECO:0000259" key="15">
    <source>
        <dbReference type="PROSITE" id="PS51195"/>
    </source>
</evidence>
<gene>
    <name evidence="16" type="ORF">Bccel_5720</name>
</gene>
<dbReference type="PATRIC" id="fig|398512.5.peg.5998"/>
<dbReference type="PANTHER" id="PTHR47959">
    <property type="entry name" value="ATP-DEPENDENT RNA HELICASE RHLE-RELATED"/>
    <property type="match status" value="1"/>
</dbReference>
<dbReference type="EC" id="3.6.4.13" evidence="1"/>
<dbReference type="PANTHER" id="PTHR47959:SF1">
    <property type="entry name" value="ATP-DEPENDENT RNA HELICASE DBPA"/>
    <property type="match status" value="1"/>
</dbReference>
<dbReference type="CDD" id="cd00268">
    <property type="entry name" value="DEADc"/>
    <property type="match status" value="1"/>
</dbReference>
<dbReference type="GO" id="GO:0003723">
    <property type="term" value="F:RNA binding"/>
    <property type="evidence" value="ECO:0007669"/>
    <property type="project" value="UniProtKB-ARBA"/>
</dbReference>
<dbReference type="InterPro" id="IPR012677">
    <property type="entry name" value="Nucleotide-bd_a/b_plait_sf"/>
</dbReference>
<keyword evidence="17" id="KW-1185">Reference proteome</keyword>
<dbReference type="Pfam" id="PF00270">
    <property type="entry name" value="DEAD"/>
    <property type="match status" value="1"/>
</dbReference>
<comment type="caution">
    <text evidence="16">The sequence shown here is derived from an EMBL/GenBank/DDBJ whole genome shotgun (WGS) entry which is preliminary data.</text>
</comment>
<evidence type="ECO:0000259" key="14">
    <source>
        <dbReference type="PROSITE" id="PS51194"/>
    </source>
</evidence>
<dbReference type="GO" id="GO:0005829">
    <property type="term" value="C:cytosol"/>
    <property type="evidence" value="ECO:0007669"/>
    <property type="project" value="TreeGrafter"/>
</dbReference>
<evidence type="ECO:0000256" key="4">
    <source>
        <dbReference type="ARBA" id="ARBA00022801"/>
    </source>
</evidence>
<dbReference type="Pfam" id="PF25399">
    <property type="entry name" value="DeaD_dimer"/>
    <property type="match status" value="1"/>
</dbReference>
<keyword evidence="3 12" id="KW-0547">Nucleotide-binding</keyword>
<dbReference type="RefSeq" id="WP_036940121.1">
    <property type="nucleotide sequence ID" value="NZ_JQKC01000010.1"/>
</dbReference>
<dbReference type="Proteomes" id="UP000036923">
    <property type="component" value="Unassembled WGS sequence"/>
</dbReference>
<reference evidence="17" key="1">
    <citation type="submission" date="2015-07" db="EMBL/GenBank/DDBJ databases">
        <title>Near-Complete Genome Sequence of the Cellulolytic Bacterium Bacteroides (Pseudobacteroides) cellulosolvens ATCC 35603.</title>
        <authorList>
            <person name="Dassa B."/>
            <person name="Utturkar S.M."/>
            <person name="Klingeman D.M."/>
            <person name="Hurt R.A."/>
            <person name="Keller M."/>
            <person name="Xu J."/>
            <person name="Reddy Y.H.K."/>
            <person name="Borovok I."/>
            <person name="Grinberg I.R."/>
            <person name="Lamed R."/>
            <person name="Zhivin O."/>
            <person name="Bayer E.A."/>
            <person name="Brown S.D."/>
        </authorList>
    </citation>
    <scope>NUCLEOTIDE SEQUENCE [LARGE SCALE GENOMIC DNA]</scope>
    <source>
        <strain evidence="17">DSM 2933</strain>
    </source>
</reference>
<feature type="domain" description="Helicase C-terminal" evidence="14">
    <location>
        <begin position="217"/>
        <end position="378"/>
    </location>
</feature>
<dbReference type="AlphaFoldDB" id="A0A0L6JY07"/>
<sequence>MENLIFKDLNLSEEVQKAIAEMGFEEATSIQSKSIPHIMEGKDVIGQAQTGTGKTCAFGIPAIEMLDSNLESIQVLVLCPTRELAIQSAEELKNVSKYKNKVKILPIYGGQPIERQIMALKKRPQIIIGTPGRVMDHMRRHTLKLSNLKMVILDEADEMLNMGFREDIDVILEKVPEEKQTILFSATMPKEILELTTKYQKNPIHIKVAHKELTVPSIEQYYLEVSEGAKLEVLSRLIDTNSIKLSLVFCNTKKRVDELAINLQSRGYSAEALHGDMRQEQRDKVMNRFRKGKFDICIATDVAARGIDVDDVDAVFNYDIPNDEEYYVHRIGRTGRAGRSGKAFTFVTGREIYKLRDIQRYTKSTITLMKPPTYSDVEENKMNSMVESIKKAILDGQYDKYIGYVEKIVNTLNDQNTEENFITSHDVAAALLKLYAAQTGKQILPIKEIDEDSPSLDGEMVRLFINIGRINKIQPRNIVEGIASSTSLPGKLIGAIEIFDNYTFVEVPREYASEVLESMKNYKMKGKKINIEKSRSKKKPKAYKPKS</sequence>
<dbReference type="InterPro" id="IPR027417">
    <property type="entry name" value="P-loop_NTPase"/>
</dbReference>
<evidence type="ECO:0000259" key="13">
    <source>
        <dbReference type="PROSITE" id="PS51192"/>
    </source>
</evidence>
<dbReference type="EMBL" id="LGTC01000001">
    <property type="protein sequence ID" value="KNY30440.1"/>
    <property type="molecule type" value="Genomic_DNA"/>
</dbReference>
<dbReference type="InterPro" id="IPR005580">
    <property type="entry name" value="DbpA/CsdA_RNA-bd_dom"/>
</dbReference>
<protein>
    <recommendedName>
        <fullName evidence="10">ATP-dependent RNA helicase CshA</fullName>
        <ecNumber evidence="1">3.6.4.13</ecNumber>
    </recommendedName>
</protein>
<proteinExistence type="inferred from homology"/>
<keyword evidence="6 12" id="KW-0067">ATP-binding</keyword>
<dbReference type="PROSITE" id="PS51194">
    <property type="entry name" value="HELICASE_CTER"/>
    <property type="match status" value="1"/>
</dbReference>
<dbReference type="GO" id="GO:0005524">
    <property type="term" value="F:ATP binding"/>
    <property type="evidence" value="ECO:0007669"/>
    <property type="project" value="UniProtKB-KW"/>
</dbReference>
<dbReference type="CDD" id="cd18787">
    <property type="entry name" value="SF2_C_DEAD"/>
    <property type="match status" value="1"/>
</dbReference>
<evidence type="ECO:0000256" key="5">
    <source>
        <dbReference type="ARBA" id="ARBA00022806"/>
    </source>
</evidence>
<evidence type="ECO:0000313" key="16">
    <source>
        <dbReference type="EMBL" id="KNY30440.1"/>
    </source>
</evidence>
<dbReference type="FunFam" id="3.40.50.300:FF:000108">
    <property type="entry name" value="ATP-dependent RNA helicase RhlE"/>
    <property type="match status" value="1"/>
</dbReference>
<evidence type="ECO:0000256" key="6">
    <source>
        <dbReference type="ARBA" id="ARBA00022840"/>
    </source>
</evidence>
<feature type="domain" description="DEAD-box RNA helicase Q" evidence="15">
    <location>
        <begin position="4"/>
        <end position="32"/>
    </location>
</feature>
<dbReference type="PROSITE" id="PS51195">
    <property type="entry name" value="Q_MOTIF"/>
    <property type="match status" value="1"/>
</dbReference>
<evidence type="ECO:0000256" key="7">
    <source>
        <dbReference type="ARBA" id="ARBA00023016"/>
    </source>
</evidence>
<dbReference type="CDD" id="cd12252">
    <property type="entry name" value="RRM_DbpA"/>
    <property type="match status" value="1"/>
</dbReference>
<dbReference type="OrthoDB" id="9805696at2"/>
<evidence type="ECO:0000256" key="1">
    <source>
        <dbReference type="ARBA" id="ARBA00012552"/>
    </source>
</evidence>
<dbReference type="eggNOG" id="COG0513">
    <property type="taxonomic scope" value="Bacteria"/>
</dbReference>
<dbReference type="InterPro" id="IPR014014">
    <property type="entry name" value="RNA_helicase_DEAD_Q_motif"/>
</dbReference>
<dbReference type="InterPro" id="IPR001650">
    <property type="entry name" value="Helicase_C-like"/>
</dbReference>
<dbReference type="GO" id="GO:0003724">
    <property type="term" value="F:RNA helicase activity"/>
    <property type="evidence" value="ECO:0007669"/>
    <property type="project" value="UniProtKB-EC"/>
</dbReference>